<proteinExistence type="inferred from homology"/>
<dbReference type="NCBIfam" id="TIGR01632">
    <property type="entry name" value="L11_bact"/>
    <property type="match status" value="1"/>
</dbReference>
<dbReference type="InterPro" id="IPR020783">
    <property type="entry name" value="Ribosomal_uL11_C"/>
</dbReference>
<dbReference type="Gramene" id="PNW70494">
    <property type="protein sequence ID" value="PNW70494"/>
    <property type="gene ID" value="CHLRE_17g722200v5"/>
</dbReference>
<dbReference type="HOGENOM" id="CLU_074237_1_2_1"/>
<dbReference type="GO" id="GO:0015934">
    <property type="term" value="C:large ribosomal subunit"/>
    <property type="evidence" value="ECO:0000318"/>
    <property type="project" value="GO_Central"/>
</dbReference>
<dbReference type="Pfam" id="PF03946">
    <property type="entry name" value="Ribosomal_L11_N"/>
    <property type="match status" value="1"/>
</dbReference>
<dbReference type="OMA" id="IMSFCKD"/>
<evidence type="ECO:0000256" key="3">
    <source>
        <dbReference type="ARBA" id="ARBA00023274"/>
    </source>
</evidence>
<dbReference type="RefSeq" id="XP_001697125.1">
    <property type="nucleotide sequence ID" value="XM_001697073.2"/>
</dbReference>
<evidence type="ECO:0000256" key="5">
    <source>
        <dbReference type="RuleBase" id="RU003978"/>
    </source>
</evidence>
<sequence>MAAKPSGPRTLVNTIKLLVNAGAAKPAPPVGPALGQAGLNIMAFCKEFNAKTANYKEGTLLRVKVRVFSDKSYEWDLKTPPSTWLIKKAAGLARAADRPGHELSGTVSLKHLYEIARVKQRDTPNLPLQSIVTALLSTCRSMGVRVVARPEEA</sequence>
<dbReference type="PANTHER" id="PTHR11661:SF1">
    <property type="entry name" value="LARGE RIBOSOMAL SUBUNIT PROTEIN UL11M"/>
    <property type="match status" value="1"/>
</dbReference>
<dbReference type="Pfam" id="PF00298">
    <property type="entry name" value="Ribosomal_L11"/>
    <property type="match status" value="1"/>
</dbReference>
<dbReference type="EMBL" id="CM008978">
    <property type="protein sequence ID" value="PNW70494.1"/>
    <property type="molecule type" value="Genomic_DNA"/>
</dbReference>
<gene>
    <name evidence="8" type="ORF">CHLRE_17g722200v5</name>
</gene>
<dbReference type="InterPro" id="IPR020784">
    <property type="entry name" value="Ribosomal_uL11_N"/>
</dbReference>
<dbReference type="FunFam" id="1.10.10.250:FF:000003">
    <property type="entry name" value="Mitochondrial ribosomal protein L11"/>
    <property type="match status" value="1"/>
</dbReference>
<dbReference type="FunCoup" id="A8J6G9">
    <property type="interactions" value="1823"/>
</dbReference>
<dbReference type="eggNOG" id="KOG3257">
    <property type="taxonomic scope" value="Eukaryota"/>
</dbReference>
<dbReference type="SUPFAM" id="SSF54747">
    <property type="entry name" value="Ribosomal L11/L12e N-terminal domain"/>
    <property type="match status" value="1"/>
</dbReference>
<dbReference type="InParanoid" id="A8J6G9"/>
<dbReference type="KEGG" id="cre:CHLRE_17g722200v5"/>
<dbReference type="InterPro" id="IPR036796">
    <property type="entry name" value="Ribosomal_uL11_N_sf"/>
</dbReference>
<protein>
    <recommendedName>
        <fullName evidence="4">Large ribosomal subunit protein uL11m</fullName>
    </recommendedName>
</protein>
<keyword evidence="2 5" id="KW-0689">Ribosomal protein</keyword>
<dbReference type="STRING" id="3055.A8J6G9"/>
<dbReference type="GO" id="GO:0006412">
    <property type="term" value="P:translation"/>
    <property type="evidence" value="ECO:0000318"/>
    <property type="project" value="GO_Central"/>
</dbReference>
<name>A8J6G9_CHLRE</name>
<evidence type="ECO:0000256" key="4">
    <source>
        <dbReference type="ARBA" id="ARBA00040104"/>
    </source>
</evidence>
<feature type="domain" description="Large ribosomal subunit protein uL11 N-terminal" evidence="7">
    <location>
        <begin position="15"/>
        <end position="73"/>
    </location>
</feature>
<evidence type="ECO:0000259" key="6">
    <source>
        <dbReference type="Pfam" id="PF00298"/>
    </source>
</evidence>
<dbReference type="Gene3D" id="3.30.1550.10">
    <property type="entry name" value="Ribosomal protein L11/L12, N-terminal domain"/>
    <property type="match status" value="1"/>
</dbReference>
<dbReference type="OrthoDB" id="1091498at2759"/>
<evidence type="ECO:0000313" key="8">
    <source>
        <dbReference type="EMBL" id="PNW70494.1"/>
    </source>
</evidence>
<dbReference type="GO" id="GO:0070180">
    <property type="term" value="F:large ribosomal subunit rRNA binding"/>
    <property type="evidence" value="ECO:0000318"/>
    <property type="project" value="GO_Central"/>
</dbReference>
<evidence type="ECO:0000259" key="7">
    <source>
        <dbReference type="Pfam" id="PF03946"/>
    </source>
</evidence>
<dbReference type="FunFam" id="3.30.1550.10:FF:000005">
    <property type="entry name" value="50S ribosomal protein L11"/>
    <property type="match status" value="1"/>
</dbReference>
<evidence type="ECO:0000256" key="2">
    <source>
        <dbReference type="ARBA" id="ARBA00022980"/>
    </source>
</evidence>
<organism evidence="8 9">
    <name type="scientific">Chlamydomonas reinhardtii</name>
    <name type="common">Chlamydomonas smithii</name>
    <dbReference type="NCBI Taxonomy" id="3055"/>
    <lineage>
        <taxon>Eukaryota</taxon>
        <taxon>Viridiplantae</taxon>
        <taxon>Chlorophyta</taxon>
        <taxon>core chlorophytes</taxon>
        <taxon>Chlorophyceae</taxon>
        <taxon>CS clade</taxon>
        <taxon>Chlamydomonadales</taxon>
        <taxon>Chlamydomonadaceae</taxon>
        <taxon>Chlamydomonas</taxon>
    </lineage>
</organism>
<dbReference type="AlphaFoldDB" id="A8J6G9"/>
<dbReference type="PANTHER" id="PTHR11661">
    <property type="entry name" value="60S RIBOSOMAL PROTEIN L12"/>
    <property type="match status" value="1"/>
</dbReference>
<evidence type="ECO:0000256" key="1">
    <source>
        <dbReference type="ARBA" id="ARBA00010537"/>
    </source>
</evidence>
<reference evidence="8 9" key="1">
    <citation type="journal article" date="2007" name="Science">
        <title>The Chlamydomonas genome reveals the evolution of key animal and plant functions.</title>
        <authorList>
            <person name="Merchant S.S."/>
            <person name="Prochnik S.E."/>
            <person name="Vallon O."/>
            <person name="Harris E.H."/>
            <person name="Karpowicz S.J."/>
            <person name="Witman G.B."/>
            <person name="Terry A."/>
            <person name="Salamov A."/>
            <person name="Fritz-Laylin L.K."/>
            <person name="Marechal-Drouard L."/>
            <person name="Marshall W.F."/>
            <person name="Qu L.H."/>
            <person name="Nelson D.R."/>
            <person name="Sanderfoot A.A."/>
            <person name="Spalding M.H."/>
            <person name="Kapitonov V.V."/>
            <person name="Ren Q."/>
            <person name="Ferris P."/>
            <person name="Lindquist E."/>
            <person name="Shapiro H."/>
            <person name="Lucas S.M."/>
            <person name="Grimwood J."/>
            <person name="Schmutz J."/>
            <person name="Cardol P."/>
            <person name="Cerutti H."/>
            <person name="Chanfreau G."/>
            <person name="Chen C.L."/>
            <person name="Cognat V."/>
            <person name="Croft M.T."/>
            <person name="Dent R."/>
            <person name="Dutcher S."/>
            <person name="Fernandez E."/>
            <person name="Fukuzawa H."/>
            <person name="Gonzalez-Ballester D."/>
            <person name="Gonzalez-Halphen D."/>
            <person name="Hallmann A."/>
            <person name="Hanikenne M."/>
            <person name="Hippler M."/>
            <person name="Inwood W."/>
            <person name="Jabbari K."/>
            <person name="Kalanon M."/>
            <person name="Kuras R."/>
            <person name="Lefebvre P.A."/>
            <person name="Lemaire S.D."/>
            <person name="Lobanov A.V."/>
            <person name="Lohr M."/>
            <person name="Manuell A."/>
            <person name="Meier I."/>
            <person name="Mets L."/>
            <person name="Mittag M."/>
            <person name="Mittelmeier T."/>
            <person name="Moroney J.V."/>
            <person name="Moseley J."/>
            <person name="Napoli C."/>
            <person name="Nedelcu A.M."/>
            <person name="Niyogi K."/>
            <person name="Novoselov S.V."/>
            <person name="Paulsen I.T."/>
            <person name="Pazour G."/>
            <person name="Purton S."/>
            <person name="Ral J.P."/>
            <person name="Riano-Pachon D.M."/>
            <person name="Riekhof W."/>
            <person name="Rymarquis L."/>
            <person name="Schroda M."/>
            <person name="Stern D."/>
            <person name="Umen J."/>
            <person name="Willows R."/>
            <person name="Wilson N."/>
            <person name="Zimmer S.L."/>
            <person name="Allmer J."/>
            <person name="Balk J."/>
            <person name="Bisova K."/>
            <person name="Chen C.J."/>
            <person name="Elias M."/>
            <person name="Gendler K."/>
            <person name="Hauser C."/>
            <person name="Lamb M.R."/>
            <person name="Ledford H."/>
            <person name="Long J.C."/>
            <person name="Minagawa J."/>
            <person name="Page M.D."/>
            <person name="Pan J."/>
            <person name="Pootakham W."/>
            <person name="Roje S."/>
            <person name="Rose A."/>
            <person name="Stahlberg E."/>
            <person name="Terauchi A.M."/>
            <person name="Yang P."/>
            <person name="Ball S."/>
            <person name="Bowler C."/>
            <person name="Dieckmann C.L."/>
            <person name="Gladyshev V.N."/>
            <person name="Green P."/>
            <person name="Jorgensen R."/>
            <person name="Mayfield S."/>
            <person name="Mueller-Roeber B."/>
            <person name="Rajamani S."/>
            <person name="Sayre R.T."/>
            <person name="Brokstein P."/>
            <person name="Dubchak I."/>
            <person name="Goodstein D."/>
            <person name="Hornick L."/>
            <person name="Huang Y.W."/>
            <person name="Jhaveri J."/>
            <person name="Luo Y."/>
            <person name="Martinez D."/>
            <person name="Ngau W.C."/>
            <person name="Otillar B."/>
            <person name="Poliakov A."/>
            <person name="Porter A."/>
            <person name="Szajkowski L."/>
            <person name="Werner G."/>
            <person name="Zhou K."/>
            <person name="Grigoriev I.V."/>
            <person name="Rokhsar D.S."/>
            <person name="Grossman A.R."/>
        </authorList>
    </citation>
    <scope>NUCLEOTIDE SEQUENCE [LARGE SCALE GENOMIC DNA]</scope>
    <source>
        <strain evidence="9">CC-503</strain>
    </source>
</reference>
<dbReference type="Gene3D" id="1.10.10.250">
    <property type="entry name" value="Ribosomal protein L11, C-terminal domain"/>
    <property type="match status" value="1"/>
</dbReference>
<feature type="domain" description="Large ribosomal subunit protein uL11 C-terminal" evidence="6">
    <location>
        <begin position="78"/>
        <end position="146"/>
    </location>
</feature>
<dbReference type="HAMAP" id="MF_00736">
    <property type="entry name" value="Ribosomal_uL11"/>
    <property type="match status" value="1"/>
</dbReference>
<dbReference type="Proteomes" id="UP000006906">
    <property type="component" value="Chromosome 17"/>
</dbReference>
<dbReference type="CDD" id="cd00349">
    <property type="entry name" value="Ribosomal_L11"/>
    <property type="match status" value="1"/>
</dbReference>
<dbReference type="SUPFAM" id="SSF46906">
    <property type="entry name" value="Ribosomal protein L11, C-terminal domain"/>
    <property type="match status" value="1"/>
</dbReference>
<accession>A8J6G9</accession>
<evidence type="ECO:0000313" key="9">
    <source>
        <dbReference type="Proteomes" id="UP000006906"/>
    </source>
</evidence>
<dbReference type="InterPro" id="IPR006519">
    <property type="entry name" value="Ribosomal_uL11_bac-typ"/>
</dbReference>
<dbReference type="GeneID" id="5722709"/>
<dbReference type="GO" id="GO:0003735">
    <property type="term" value="F:structural constituent of ribosome"/>
    <property type="evidence" value="ECO:0000318"/>
    <property type="project" value="GO_Central"/>
</dbReference>
<dbReference type="InterPro" id="IPR000911">
    <property type="entry name" value="Ribosomal_uL11"/>
</dbReference>
<dbReference type="SMART" id="SM00649">
    <property type="entry name" value="RL11"/>
    <property type="match status" value="1"/>
</dbReference>
<keyword evidence="3 5" id="KW-0687">Ribonucleoprotein</keyword>
<dbReference type="PaxDb" id="3055-EDP00380"/>
<comment type="similarity">
    <text evidence="1 5">Belongs to the universal ribosomal protein uL11 family.</text>
</comment>
<dbReference type="InterPro" id="IPR036769">
    <property type="entry name" value="Ribosomal_uL11_C_sf"/>
</dbReference>
<keyword evidence="9" id="KW-1185">Reference proteome</keyword>